<dbReference type="Pfam" id="PF13349">
    <property type="entry name" value="DUF4097"/>
    <property type="match status" value="1"/>
</dbReference>
<dbReference type="PROSITE" id="PS51257">
    <property type="entry name" value="PROKAR_LIPOPROTEIN"/>
    <property type="match status" value="1"/>
</dbReference>
<accession>A0A4S8P8H7</accession>
<proteinExistence type="predicted"/>
<keyword evidence="4" id="KW-1185">Reference proteome</keyword>
<evidence type="ECO:0000313" key="3">
    <source>
        <dbReference type="EMBL" id="THV26500.1"/>
    </source>
</evidence>
<sequence>MKTTPIAAALGFALTVALGGCASGTEDTTWDLGAFSGDLTIEIAGADLDLREAGPGDAEEAITVTRHATAGRDIEADPSLDNQILDLTAECGFSLVGDCTIGYEVTVPPGTPVTVSGDSGSVTAVALGAATTISTDSGAITIEEAAGPLGLRTDNGAIAVHDVSSRSVEAVSSNGAVDLGFGEVPDEVSVATENGAVTVSVPAADYRVTTTTDNGAIDNDLTDSGTSPHRIDVTTENGAIKLRNGD</sequence>
<feature type="chain" id="PRO_5020720663" evidence="1">
    <location>
        <begin position="23"/>
        <end position="246"/>
    </location>
</feature>
<dbReference type="RefSeq" id="WP_136531129.1">
    <property type="nucleotide sequence ID" value="NZ_STGX01000014.1"/>
</dbReference>
<comment type="caution">
    <text evidence="3">The sequence shown here is derived from an EMBL/GenBank/DDBJ whole genome shotgun (WGS) entry which is preliminary data.</text>
</comment>
<dbReference type="OrthoDB" id="5243271at2"/>
<feature type="signal peptide" evidence="1">
    <location>
        <begin position="1"/>
        <end position="22"/>
    </location>
</feature>
<evidence type="ECO:0000256" key="1">
    <source>
        <dbReference type="SAM" id="SignalP"/>
    </source>
</evidence>
<gene>
    <name evidence="3" type="ORF">E9998_18250</name>
</gene>
<dbReference type="AlphaFoldDB" id="A0A4S8P8H7"/>
<feature type="domain" description="DUF4097" evidence="2">
    <location>
        <begin position="114"/>
        <end position="242"/>
    </location>
</feature>
<reference evidence="3 4" key="1">
    <citation type="journal article" date="2018" name="Int. J. Syst. Evol. Microbiol.">
        <title>Glycomyces paridis sp. nov., isolated from the medicinal plant Paris polyphylla.</title>
        <authorList>
            <person name="Fang X.M."/>
            <person name="Bai J.L."/>
            <person name="Su J."/>
            <person name="Zhao L.L."/>
            <person name="Liu H.Y."/>
            <person name="Ma B.P."/>
            <person name="Zhang Y.Q."/>
            <person name="Yu L.Y."/>
        </authorList>
    </citation>
    <scope>NUCLEOTIDE SEQUENCE [LARGE SCALE GENOMIC DNA]</scope>
    <source>
        <strain evidence="3 4">CPCC 204357</strain>
    </source>
</reference>
<name>A0A4S8P8H7_9ACTN</name>
<evidence type="ECO:0000259" key="2">
    <source>
        <dbReference type="Pfam" id="PF13349"/>
    </source>
</evidence>
<dbReference type="InterPro" id="IPR025164">
    <property type="entry name" value="Toastrack_DUF4097"/>
</dbReference>
<organism evidence="3 4">
    <name type="scientific">Glycomyces paridis</name>
    <dbReference type="NCBI Taxonomy" id="2126555"/>
    <lineage>
        <taxon>Bacteria</taxon>
        <taxon>Bacillati</taxon>
        <taxon>Actinomycetota</taxon>
        <taxon>Actinomycetes</taxon>
        <taxon>Glycomycetales</taxon>
        <taxon>Glycomycetaceae</taxon>
        <taxon>Glycomyces</taxon>
    </lineage>
</organism>
<dbReference type="Proteomes" id="UP000305792">
    <property type="component" value="Unassembled WGS sequence"/>
</dbReference>
<protein>
    <submittedName>
        <fullName evidence="3">DUF4097 domain-containing protein</fullName>
    </submittedName>
</protein>
<dbReference type="EMBL" id="STGX01000014">
    <property type="protein sequence ID" value="THV26500.1"/>
    <property type="molecule type" value="Genomic_DNA"/>
</dbReference>
<evidence type="ECO:0000313" key="4">
    <source>
        <dbReference type="Proteomes" id="UP000305792"/>
    </source>
</evidence>
<keyword evidence="1" id="KW-0732">Signal</keyword>